<feature type="compositionally biased region" description="Low complexity" evidence="1">
    <location>
        <begin position="330"/>
        <end position="357"/>
    </location>
</feature>
<keyword evidence="3" id="KW-1185">Reference proteome</keyword>
<dbReference type="EMBL" id="CAUYUJ010003287">
    <property type="protein sequence ID" value="CAK0804648.1"/>
    <property type="molecule type" value="Genomic_DNA"/>
</dbReference>
<gene>
    <name evidence="2" type="ORF">PCOR1329_LOCUS11378</name>
</gene>
<feature type="region of interest" description="Disordered" evidence="1">
    <location>
        <begin position="259"/>
        <end position="357"/>
    </location>
</feature>
<protein>
    <submittedName>
        <fullName evidence="2">Uncharacterized protein</fullName>
    </submittedName>
</protein>
<organism evidence="2 3">
    <name type="scientific">Prorocentrum cordatum</name>
    <dbReference type="NCBI Taxonomy" id="2364126"/>
    <lineage>
        <taxon>Eukaryota</taxon>
        <taxon>Sar</taxon>
        <taxon>Alveolata</taxon>
        <taxon>Dinophyceae</taxon>
        <taxon>Prorocentrales</taxon>
        <taxon>Prorocentraceae</taxon>
        <taxon>Prorocentrum</taxon>
    </lineage>
</organism>
<feature type="non-terminal residue" evidence="2">
    <location>
        <position position="1"/>
    </location>
</feature>
<feature type="compositionally biased region" description="Basic residues" evidence="1">
    <location>
        <begin position="261"/>
        <end position="289"/>
    </location>
</feature>
<name>A0ABN9QFC6_9DINO</name>
<feature type="non-terminal residue" evidence="2">
    <location>
        <position position="357"/>
    </location>
</feature>
<reference evidence="2" key="1">
    <citation type="submission" date="2023-10" db="EMBL/GenBank/DDBJ databases">
        <authorList>
            <person name="Chen Y."/>
            <person name="Shah S."/>
            <person name="Dougan E. K."/>
            <person name="Thang M."/>
            <person name="Chan C."/>
        </authorList>
    </citation>
    <scope>NUCLEOTIDE SEQUENCE [LARGE SCALE GENOMIC DNA]</scope>
</reference>
<proteinExistence type="predicted"/>
<comment type="caution">
    <text evidence="2">The sequence shown here is derived from an EMBL/GenBank/DDBJ whole genome shotgun (WGS) entry which is preliminary data.</text>
</comment>
<accession>A0ABN9QFC6</accession>
<feature type="compositionally biased region" description="Basic residues" evidence="1">
    <location>
        <begin position="320"/>
        <end position="329"/>
    </location>
</feature>
<sequence>GRVPLAKFYGTGLDADWRFAESEAYLRDLGALDETSSWRGKQVIIANYIQAASNCIVSTSHYLVCCANDCESLLGEVEAGIGQPVGTPDEILLLIGNMTSQVTLDDDDAPHLTASLRAQLEEIASAHGGQVPIHGRLFAQWLHYAFPRTCPFPHKAGSVSAQTPTEFGDGHAVSSRDMQEHGFTPQAPVDKEDLEWMSQWSSEEELIADYKAHLSAPWQRRMPAAAVLAAALAALAALGGGAASLGKAPGAHAVLPTYKKGSSHLRRSRGARRSRPTRGRAHFCRRRSWGARAPATSDARRGMPHRLRRSGAPGVPLLGHLRRGGRAPKKGGSSSASSSPLLLATPPRLSSSVRCEA</sequence>
<evidence type="ECO:0000313" key="2">
    <source>
        <dbReference type="EMBL" id="CAK0804648.1"/>
    </source>
</evidence>
<evidence type="ECO:0000256" key="1">
    <source>
        <dbReference type="SAM" id="MobiDB-lite"/>
    </source>
</evidence>
<evidence type="ECO:0000313" key="3">
    <source>
        <dbReference type="Proteomes" id="UP001189429"/>
    </source>
</evidence>
<dbReference type="Proteomes" id="UP001189429">
    <property type="component" value="Unassembled WGS sequence"/>
</dbReference>